<dbReference type="EMBL" id="JAIT01000029">
    <property type="protein sequence ID" value="KLE05540.1"/>
    <property type="molecule type" value="Genomic_DNA"/>
</dbReference>
<sequence length="126" mass="14543">MKKIEVKVTLADVNDFIVVFDENEETYKLCHEINNFWSGSEGRLYDAQECIYKCVTRLIAHEIIRLQMKSSFYCGEDAAIKAFKEGIEGFPLIDGSCGIKLKYCDDFELSYLDVSFERKTIEEIVS</sequence>
<proteinExistence type="predicted"/>
<dbReference type="InterPro" id="IPR024252">
    <property type="entry name" value="DUF2528"/>
</dbReference>
<dbReference type="Pfam" id="PF10800">
    <property type="entry name" value="DUF2528"/>
    <property type="match status" value="1"/>
</dbReference>
<evidence type="ECO:0008006" key="3">
    <source>
        <dbReference type="Google" id="ProtNLM"/>
    </source>
</evidence>
<organism evidence="1 2">
    <name type="scientific">Aliarcobacter butzleri L352</name>
    <dbReference type="NCBI Taxonomy" id="1447260"/>
    <lineage>
        <taxon>Bacteria</taxon>
        <taxon>Pseudomonadati</taxon>
        <taxon>Campylobacterota</taxon>
        <taxon>Epsilonproteobacteria</taxon>
        <taxon>Campylobacterales</taxon>
        <taxon>Arcobacteraceae</taxon>
        <taxon>Aliarcobacter</taxon>
    </lineage>
</organism>
<reference evidence="1 2" key="1">
    <citation type="submission" date="2014-01" db="EMBL/GenBank/DDBJ databases">
        <title>Development of a Comparative Genomic Fingerprinting Assay for High Resolution Genotyping of Arcobacter butzleri.</title>
        <authorList>
            <person name="Webb A.L."/>
            <person name="Inglis G.D."/>
            <person name="Kruczkiewicz P."/>
            <person name="Selinger L.B."/>
            <person name="Taboada E.N."/>
        </authorList>
    </citation>
    <scope>NUCLEOTIDE SEQUENCE [LARGE SCALE GENOMIC DNA]</scope>
    <source>
        <strain evidence="1 2">L352</strain>
    </source>
</reference>
<protein>
    <recommendedName>
        <fullName evidence="3">DUF2528 domain-containing protein</fullName>
    </recommendedName>
</protein>
<accession>A0A837JD55</accession>
<dbReference type="Proteomes" id="UP000035462">
    <property type="component" value="Unassembled WGS sequence"/>
</dbReference>
<name>A0A837JD55_9BACT</name>
<evidence type="ECO:0000313" key="1">
    <source>
        <dbReference type="EMBL" id="KLE05540.1"/>
    </source>
</evidence>
<dbReference type="AlphaFoldDB" id="A0A837JD55"/>
<gene>
    <name evidence="1" type="ORF">AF77_04465</name>
</gene>
<dbReference type="RefSeq" id="WP_046994686.1">
    <property type="nucleotide sequence ID" value="NZ_JAIT01000029.1"/>
</dbReference>
<comment type="caution">
    <text evidence="1">The sequence shown here is derived from an EMBL/GenBank/DDBJ whole genome shotgun (WGS) entry which is preliminary data.</text>
</comment>
<evidence type="ECO:0000313" key="2">
    <source>
        <dbReference type="Proteomes" id="UP000035462"/>
    </source>
</evidence>